<evidence type="ECO:0000259" key="15">
    <source>
        <dbReference type="Pfam" id="PF08531"/>
    </source>
</evidence>
<evidence type="ECO:0000256" key="5">
    <source>
        <dbReference type="ARBA" id="ARBA00012652"/>
    </source>
</evidence>
<comment type="caution">
    <text evidence="18">The sequence shown here is derived from an EMBL/GenBank/DDBJ whole genome shotgun (WGS) entry which is preliminary data.</text>
</comment>
<dbReference type="InterPro" id="IPR014718">
    <property type="entry name" value="GH-type_carb-bd"/>
</dbReference>
<dbReference type="SUPFAM" id="SSF49863">
    <property type="entry name" value="Hyaluronate lyase-like, C-terminal domain"/>
    <property type="match status" value="1"/>
</dbReference>
<dbReference type="STRING" id="763034.HMPREF9446_01013"/>
<evidence type="ECO:0000256" key="6">
    <source>
        <dbReference type="ARBA" id="ARBA00022729"/>
    </source>
</evidence>
<dbReference type="GO" id="GO:0005975">
    <property type="term" value="P:carbohydrate metabolic process"/>
    <property type="evidence" value="ECO:0007669"/>
    <property type="project" value="InterPro"/>
</dbReference>
<evidence type="ECO:0000313" key="18">
    <source>
        <dbReference type="EMBL" id="EGF58729.1"/>
    </source>
</evidence>
<evidence type="ECO:0000256" key="1">
    <source>
        <dbReference type="ARBA" id="ARBA00001445"/>
    </source>
</evidence>
<evidence type="ECO:0000259" key="14">
    <source>
        <dbReference type="Pfam" id="PF08124"/>
    </source>
</evidence>
<dbReference type="GO" id="GO:0030246">
    <property type="term" value="F:carbohydrate binding"/>
    <property type="evidence" value="ECO:0007669"/>
    <property type="project" value="InterPro"/>
</dbReference>
<dbReference type="InterPro" id="IPR004103">
    <property type="entry name" value="Lyase_8_C"/>
</dbReference>
<dbReference type="Pfam" id="PF25788">
    <property type="entry name" value="Ig_Rha78A_N"/>
    <property type="match status" value="1"/>
</dbReference>
<dbReference type="EC" id="3.2.1.40" evidence="5"/>
<evidence type="ECO:0000256" key="8">
    <source>
        <dbReference type="ARBA" id="ARBA00022837"/>
    </source>
</evidence>
<dbReference type="Pfam" id="PF02278">
    <property type="entry name" value="Lyase_8"/>
    <property type="match status" value="1"/>
</dbReference>
<protein>
    <recommendedName>
        <fullName evidence="5">alpha-L-rhamnosidase</fullName>
        <ecNumber evidence="5">3.2.1.40</ecNumber>
    </recommendedName>
</protein>
<feature type="domain" description="Polysaccharide lyase family 8 central" evidence="11">
    <location>
        <begin position="340"/>
        <end position="584"/>
    </location>
</feature>
<feature type="domain" description="Alpha-L-rhamnosidase concanavalin-like" evidence="13">
    <location>
        <begin position="1030"/>
        <end position="1120"/>
    </location>
</feature>
<dbReference type="SUPFAM" id="SSF74650">
    <property type="entry name" value="Galactose mutarotase-like"/>
    <property type="match status" value="1"/>
</dbReference>
<dbReference type="InterPro" id="IPR008902">
    <property type="entry name" value="Rhamnosid_concanavalin"/>
</dbReference>
<dbReference type="InterPro" id="IPR013783">
    <property type="entry name" value="Ig-like_fold"/>
</dbReference>
<feature type="domain" description="Alpha-L-rhamnosidase C-terminal" evidence="17">
    <location>
        <begin position="1472"/>
        <end position="1537"/>
    </location>
</feature>
<dbReference type="Gene3D" id="2.60.40.10">
    <property type="entry name" value="Immunoglobulins"/>
    <property type="match status" value="1"/>
</dbReference>
<dbReference type="GO" id="GO:0016837">
    <property type="term" value="F:carbon-oxygen lyase activity, acting on polysaccharides"/>
    <property type="evidence" value="ECO:0007669"/>
    <property type="project" value="UniProtKB-ARBA"/>
</dbReference>
<evidence type="ECO:0000259" key="11">
    <source>
        <dbReference type="Pfam" id="PF02278"/>
    </source>
</evidence>
<feature type="signal peptide" evidence="10">
    <location>
        <begin position="1"/>
        <end position="20"/>
    </location>
</feature>
<evidence type="ECO:0000256" key="7">
    <source>
        <dbReference type="ARBA" id="ARBA00022801"/>
    </source>
</evidence>
<feature type="domain" description="Alpha-L-rhamnosidase six-hairpin glycosidase" evidence="16">
    <location>
        <begin position="1125"/>
        <end position="1469"/>
    </location>
</feature>
<dbReference type="Gene3D" id="2.60.120.260">
    <property type="entry name" value="Galactose-binding domain-like"/>
    <property type="match status" value="2"/>
</dbReference>
<evidence type="ECO:0000259" key="17">
    <source>
        <dbReference type="Pfam" id="PF17390"/>
    </source>
</evidence>
<dbReference type="Pfam" id="PF08124">
    <property type="entry name" value="Lyase_8_N"/>
    <property type="match status" value="1"/>
</dbReference>
<dbReference type="PANTHER" id="PTHR33307">
    <property type="entry name" value="ALPHA-RHAMNOSIDASE (EUROFUNG)"/>
    <property type="match status" value="1"/>
</dbReference>
<dbReference type="GeneID" id="86051324"/>
<keyword evidence="19" id="KW-1185">Reference proteome</keyword>
<comment type="catalytic activity">
    <reaction evidence="1">
        <text>Hydrolysis of terminal non-reducing alpha-L-rhamnose residues in alpha-L-rhamnosides.</text>
        <dbReference type="EC" id="3.2.1.40"/>
    </reaction>
</comment>
<dbReference type="InterPro" id="IPR011013">
    <property type="entry name" value="Gal_mutarotase_sf_dom"/>
</dbReference>
<evidence type="ECO:0000256" key="9">
    <source>
        <dbReference type="ARBA" id="ARBA00023239"/>
    </source>
</evidence>
<reference evidence="18 19" key="1">
    <citation type="submission" date="2011-02" db="EMBL/GenBank/DDBJ databases">
        <authorList>
            <person name="Weinstock G."/>
            <person name="Sodergren E."/>
            <person name="Clifton S."/>
            <person name="Fulton L."/>
            <person name="Fulton B."/>
            <person name="Courtney L."/>
            <person name="Fronick C."/>
            <person name="Harrison M."/>
            <person name="Strong C."/>
            <person name="Farmer C."/>
            <person name="Delahaunty K."/>
            <person name="Markovic C."/>
            <person name="Hall O."/>
            <person name="Minx P."/>
            <person name="Tomlinson C."/>
            <person name="Mitreva M."/>
            <person name="Hou S."/>
            <person name="Chen J."/>
            <person name="Wollam A."/>
            <person name="Pepin K.H."/>
            <person name="Johnson M."/>
            <person name="Bhonagiri V."/>
            <person name="Zhang X."/>
            <person name="Suruliraj S."/>
            <person name="Warren W."/>
            <person name="Chinwalla A."/>
            <person name="Mardis E.R."/>
            <person name="Wilson R.K."/>
        </authorList>
    </citation>
    <scope>NUCLEOTIDE SEQUENCE [LARGE SCALE GENOMIC DNA]</scope>
    <source>
        <strain evidence="18 19">YIT 12057</strain>
    </source>
</reference>
<dbReference type="InterPro" id="IPR016007">
    <property type="entry name" value="Alpha_rhamnosid"/>
</dbReference>
<organism evidence="18 19">
    <name type="scientific">Bacteroides fluxus YIT 12057</name>
    <dbReference type="NCBI Taxonomy" id="763034"/>
    <lineage>
        <taxon>Bacteria</taxon>
        <taxon>Pseudomonadati</taxon>
        <taxon>Bacteroidota</taxon>
        <taxon>Bacteroidia</taxon>
        <taxon>Bacteroidales</taxon>
        <taxon>Bacteroidaceae</taxon>
        <taxon>Bacteroides</taxon>
    </lineage>
</organism>
<dbReference type="InterPro" id="IPR013737">
    <property type="entry name" value="Bac_rhamnosid_N"/>
</dbReference>
<dbReference type="InterPro" id="IPR012970">
    <property type="entry name" value="Lyase_8_alpha_N"/>
</dbReference>
<comment type="similarity">
    <text evidence="3">Belongs to the polysaccharide lyase 8 family.</text>
</comment>
<dbReference type="Pfam" id="PF05592">
    <property type="entry name" value="Bac_rhamnosid"/>
    <property type="match status" value="1"/>
</dbReference>
<dbReference type="InterPro" id="IPR035396">
    <property type="entry name" value="Bac_rhamnosid6H"/>
</dbReference>
<dbReference type="InterPro" id="IPR012341">
    <property type="entry name" value="6hp_glycosidase-like_sf"/>
</dbReference>
<dbReference type="Gene3D" id="2.70.98.10">
    <property type="match status" value="1"/>
</dbReference>
<dbReference type="GO" id="GO:0030596">
    <property type="term" value="F:alpha-L-rhamnosidase activity"/>
    <property type="evidence" value="ECO:0007669"/>
    <property type="project" value="UniProtKB-EC"/>
</dbReference>
<dbReference type="InterPro" id="IPR008928">
    <property type="entry name" value="6-hairpin_glycosidase_sf"/>
</dbReference>
<sequence length="1585" mass="178601">MRRLQVLTLIFSFFSFWAYAGGEGVNDRKELDEMTHRLVSAHLEADFDGETVARYMNMLRPDGSFPDLDYITVHEGAYFPVGAHLKRLAIMAVAYRKPDSKYHASGKLLNKIVAGIDYWYKVRPVSKNWWFNDIGAQQDYMVPLILLKGKISEKKLMRYSSYLRDQTGNKGHKGKNRTWVSNITIHKGCIENNIELVRIGFESIASTIMIVPRQGDEGIKIDGSFHQHRPQLYSGGYGLSYVDDIAYYLQLVKGTVFESYFTQEKKDIFSNLMLNGQRWLGYRQAFDFGTVGRNISRLDGVGNISAITLARMEKNDPSCAADYSAWKKHLSGADFPAPGNKYFWKSDMMVQHGADYYLSAKVISTRANGTEMLNGENLKGYNLPLGATNIMTSGMEYKNIFPVWNWCGIPGTTAVQQPDSALLHGYLFGRNEFGGGVSNGKNGVIAYEHDYKGVKAHKAYFFLEDVLLCLGTGIASNAPEEVATTVNQCFYTGDMVVGKDGTADIYKKEATVKNPTWVYHDKVGYLFPSGGEIVVESKRQSGSWKEINVSESDKRISADIFSIRISHGKKAADGKYAYMVVPGKTLDEFQTFVSTQTFNIVKNTLAVQAVQVNNLYAVVFHCPGAVKLEEGLVLRTDKPVMVYMERKDGKFNVWVADPLFKQKRICLFLNGREMEISLPDGAYTGSTVSVEVHDLQPCGLQCEYLANPLGIDVSQPRLSWKMGNTSLARGEKQTAYRILVASSQNLLDNNQGDLWDSGIVRSPESVNIVYGGRPLSAGQKCFWKVGVSDERGVWSAWSTVASWRMGLFAGSWTARWIGSAEMESQSMGGKKINNKMSDPWLRKTFTLSGVPEDAVMYVASVGYHELYVNGMKVGDAVLAPSVTDHKSRARYMTYDIASYLKSGENVVALWLGTSWAIFPAYQREDKPAIPMALAQAEIRLPSGKELRIVSDSSWKVHASPNTLMGYWEAHHFEGEFYDASLEADNWCAVDFDDSDWAAAKVYHPAIKVSSDRTEPNRLMEEIKPLSVLEVSPGVYRVDMGINYAGWFEMQIEGQPGDSVHFQFSEREKDVCSYGIHSIYKVGSKRKGTFCNRFNYMTGRWVQITGLRKKPRPDQIRGWMIRPDYRRTGGFECDIPLLNDIYRTTLWTFENLSLGNYVVDCPHRERCGYGGDALATTRTALGNYQLGAFYSKWMEDWRDVQEANGNVPYTAPTRIGGGGPSWSGFCITLPWEFYRQYGDMRILSESFPAIQRWLDFVETKSENDMLVRWGGKWSFLGDWLWPNVWPERSAMEKQGKALGDTRETLFFNNCHWIYSLETAARIADVLGNTTVAAAYRQRASQVRKAVHAAFFNSRDNSYVNGFPSYLAIAIMVDLPPKSLKAKVWKRLEQEILVNRKGHFWGGITAGSFLMHTLLDNGRSDLIFEMAAKEDFPSWGNMLKYGTGTLFEDWECRGSGLHSSYLYIGSWFIEALGGIKRPAAGYREFVIEPWITEKGPEQVRSHYNSMYGNIVSNWRVDSGVLYLEVVIPANTTATLKLNNVLPGSVTEGECPWRDAEGVSLDFEKKDEISLTLQPGTYYFSALMKVNK</sequence>
<dbReference type="GO" id="GO:0016757">
    <property type="term" value="F:glycosyltransferase activity"/>
    <property type="evidence" value="ECO:0007669"/>
    <property type="project" value="UniProtKB-ARBA"/>
</dbReference>
<feature type="chain" id="PRO_5003300156" description="alpha-L-rhamnosidase" evidence="10">
    <location>
        <begin position="21"/>
        <end position="1585"/>
    </location>
</feature>
<dbReference type="HOGENOM" id="CLU_244919_0_0_10"/>
<evidence type="ECO:0000256" key="4">
    <source>
        <dbReference type="ARBA" id="ARBA00011245"/>
    </source>
</evidence>
<name>F3PQL8_9BACE</name>
<dbReference type="InterPro" id="IPR008929">
    <property type="entry name" value="Chondroitin_lyas"/>
</dbReference>
<dbReference type="Gene3D" id="1.50.10.10">
    <property type="match status" value="1"/>
</dbReference>
<feature type="domain" description="Polysaccharide lyase 8 N-terminal alpha-helical" evidence="14">
    <location>
        <begin position="82"/>
        <end position="303"/>
    </location>
</feature>
<comment type="subunit">
    <text evidence="4">Monomer.</text>
</comment>
<proteinExistence type="inferred from homology"/>
<feature type="domain" description="Polysaccharide lyase family 8 C-terminal" evidence="12">
    <location>
        <begin position="600"/>
        <end position="663"/>
    </location>
</feature>
<dbReference type="Pfam" id="PF17390">
    <property type="entry name" value="Bac_rhamnosid_C"/>
    <property type="match status" value="1"/>
</dbReference>
<dbReference type="Pfam" id="PF17389">
    <property type="entry name" value="Bac_rhamnosid6H"/>
    <property type="match status" value="1"/>
</dbReference>
<evidence type="ECO:0000259" key="12">
    <source>
        <dbReference type="Pfam" id="PF02884"/>
    </source>
</evidence>
<dbReference type="SUPFAM" id="SSF48208">
    <property type="entry name" value="Six-hairpin glycosidases"/>
    <property type="match status" value="1"/>
</dbReference>
<dbReference type="Proteomes" id="UP000003416">
    <property type="component" value="Unassembled WGS sequence"/>
</dbReference>
<dbReference type="GO" id="GO:0005576">
    <property type="term" value="C:extracellular region"/>
    <property type="evidence" value="ECO:0007669"/>
    <property type="project" value="InterPro"/>
</dbReference>
<evidence type="ECO:0000256" key="10">
    <source>
        <dbReference type="SAM" id="SignalP"/>
    </source>
</evidence>
<dbReference type="Pfam" id="PF02884">
    <property type="entry name" value="Lyase_8_C"/>
    <property type="match status" value="1"/>
</dbReference>
<dbReference type="Gene3D" id="2.60.420.10">
    <property type="entry name" value="Maltose phosphorylase, domain 3"/>
    <property type="match status" value="1"/>
</dbReference>
<evidence type="ECO:0000256" key="2">
    <source>
        <dbReference type="ARBA" id="ARBA00001913"/>
    </source>
</evidence>
<keyword evidence="8" id="KW-0106">Calcium</keyword>
<dbReference type="InterPro" id="IPR011071">
    <property type="entry name" value="Lyase_8-like_C"/>
</dbReference>
<dbReference type="RefSeq" id="WP_009124251.1">
    <property type="nucleotide sequence ID" value="NZ_GL882619.1"/>
</dbReference>
<keyword evidence="6 10" id="KW-0732">Signal</keyword>
<dbReference type="Pfam" id="PF08531">
    <property type="entry name" value="Bac_rhamnosid_N"/>
    <property type="match status" value="1"/>
</dbReference>
<dbReference type="InterPro" id="IPR003159">
    <property type="entry name" value="Lyase_8_central_dom"/>
</dbReference>
<dbReference type="EMBL" id="AFBN01000018">
    <property type="protein sequence ID" value="EGF58729.1"/>
    <property type="molecule type" value="Genomic_DNA"/>
</dbReference>
<dbReference type="Gene3D" id="1.50.10.100">
    <property type="entry name" value="Chondroitin AC/alginate lyase"/>
    <property type="match status" value="1"/>
</dbReference>
<evidence type="ECO:0000256" key="3">
    <source>
        <dbReference type="ARBA" id="ARBA00006699"/>
    </source>
</evidence>
<gene>
    <name evidence="18" type="ORF">HMPREF9446_01013</name>
</gene>
<keyword evidence="9" id="KW-0456">Lyase</keyword>
<accession>F3PQL8</accession>
<evidence type="ECO:0000259" key="13">
    <source>
        <dbReference type="Pfam" id="PF05592"/>
    </source>
</evidence>
<evidence type="ECO:0000259" key="16">
    <source>
        <dbReference type="Pfam" id="PF17389"/>
    </source>
</evidence>
<dbReference type="PANTHER" id="PTHR33307:SF6">
    <property type="entry name" value="ALPHA-RHAMNOSIDASE (EUROFUNG)-RELATED"/>
    <property type="match status" value="1"/>
</dbReference>
<evidence type="ECO:0000313" key="19">
    <source>
        <dbReference type="Proteomes" id="UP000003416"/>
    </source>
</evidence>
<keyword evidence="7" id="KW-0378">Hydrolase</keyword>
<dbReference type="SUPFAM" id="SSF48230">
    <property type="entry name" value="Chondroitin AC/alginate lyase"/>
    <property type="match status" value="1"/>
</dbReference>
<dbReference type="eggNOG" id="COG5492">
    <property type="taxonomic scope" value="Bacteria"/>
</dbReference>
<comment type="cofactor">
    <cofactor evidence="2">
        <name>Ca(2+)</name>
        <dbReference type="ChEBI" id="CHEBI:29108"/>
    </cofactor>
</comment>
<dbReference type="eggNOG" id="COG3250">
    <property type="taxonomic scope" value="Bacteria"/>
</dbReference>
<dbReference type="Gene3D" id="2.60.220.10">
    <property type="entry name" value="Polysaccharide lyase family 8-like, C-terminal"/>
    <property type="match status" value="1"/>
</dbReference>
<dbReference type="InterPro" id="IPR035398">
    <property type="entry name" value="Bac_rhamnosid_C"/>
</dbReference>
<feature type="domain" description="Bacterial alpha-L-rhamnosidase N-terminal" evidence="15">
    <location>
        <begin position="852"/>
        <end position="1019"/>
    </location>
</feature>